<dbReference type="AlphaFoldDB" id="A0A133PVT8"/>
<dbReference type="PATRIC" id="fig|28128.5.peg.2471"/>
<dbReference type="Proteomes" id="UP000070533">
    <property type="component" value="Unassembled WGS sequence"/>
</dbReference>
<sequence>MDDNNIVFCQISFEISPSFLPFSLAVVRYALTERQTSCTA</sequence>
<organism evidence="1 2">
    <name type="scientific">Prevotella corporis</name>
    <dbReference type="NCBI Taxonomy" id="28128"/>
    <lineage>
        <taxon>Bacteria</taxon>
        <taxon>Pseudomonadati</taxon>
        <taxon>Bacteroidota</taxon>
        <taxon>Bacteroidia</taxon>
        <taxon>Bacteroidales</taxon>
        <taxon>Prevotellaceae</taxon>
        <taxon>Prevotella</taxon>
    </lineage>
</organism>
<name>A0A133PVT8_9BACT</name>
<reference evidence="2" key="1">
    <citation type="submission" date="2016-01" db="EMBL/GenBank/DDBJ databases">
        <authorList>
            <person name="Mitreva M."/>
            <person name="Pepin K.H."/>
            <person name="Mihindukulasuriya K.A."/>
            <person name="Fulton R."/>
            <person name="Fronick C."/>
            <person name="O'Laughlin M."/>
            <person name="Miner T."/>
            <person name="Herter B."/>
            <person name="Rosa B.A."/>
            <person name="Cordes M."/>
            <person name="Tomlinson C."/>
            <person name="Wollam A."/>
            <person name="Palsikar V.B."/>
            <person name="Mardis E.R."/>
            <person name="Wilson R.K."/>
        </authorList>
    </citation>
    <scope>NUCLEOTIDE SEQUENCE [LARGE SCALE GENOMIC DNA]</scope>
    <source>
        <strain evidence="2">MJR7716</strain>
    </source>
</reference>
<protein>
    <submittedName>
        <fullName evidence="1">Uncharacterized protein</fullName>
    </submittedName>
</protein>
<keyword evidence="2" id="KW-1185">Reference proteome</keyword>
<dbReference type="EMBL" id="LRQG01000221">
    <property type="protein sequence ID" value="KXA33527.1"/>
    <property type="molecule type" value="Genomic_DNA"/>
</dbReference>
<proteinExistence type="predicted"/>
<gene>
    <name evidence="1" type="ORF">HMPREF3226_02400</name>
</gene>
<accession>A0A133PVT8</accession>
<evidence type="ECO:0000313" key="1">
    <source>
        <dbReference type="EMBL" id="KXA33527.1"/>
    </source>
</evidence>
<comment type="caution">
    <text evidence="1">The sequence shown here is derived from an EMBL/GenBank/DDBJ whole genome shotgun (WGS) entry which is preliminary data.</text>
</comment>
<evidence type="ECO:0000313" key="2">
    <source>
        <dbReference type="Proteomes" id="UP000070533"/>
    </source>
</evidence>